<protein>
    <recommendedName>
        <fullName evidence="1">Phage tail lysozyme domain-containing protein</fullName>
    </recommendedName>
</protein>
<organism evidence="2">
    <name type="scientific">human gut metagenome</name>
    <dbReference type="NCBI Taxonomy" id="408170"/>
    <lineage>
        <taxon>unclassified sequences</taxon>
        <taxon>metagenomes</taxon>
        <taxon>organismal metagenomes</taxon>
    </lineage>
</organism>
<sequence length="254" mass="28687">SPSLGNLMAESGLKDDIYGDNRTSYGIQQWHNERMDKLFKHAKKKGHSTPTFKDQLEFLADEYEGKTGYSNFLYTRKGKEGPGYYNYSRQDFMNADNLKDAVVAWNQGAGRPHKSVIRNDDRYNYAMEVAKNLGLDIEENSVSSYGQMGFGDDGEIAASVTLPEVEVAAALPNPEAPSQEGQSEEERFRTWTETYGKDIVNHLLTLDGKKDGDDSDYSMMYKQHEKESEEDKKMALINAVLPNIQLRIKGVTDN</sequence>
<dbReference type="EMBL" id="AJWY01014052">
    <property type="protein sequence ID" value="EKC44871.1"/>
    <property type="molecule type" value="Genomic_DNA"/>
</dbReference>
<dbReference type="AlphaFoldDB" id="K1SBV3"/>
<gene>
    <name evidence="2" type="ORF">LEA_20444</name>
</gene>
<comment type="caution">
    <text evidence="2">The sequence shown here is derived from an EMBL/GenBank/DDBJ whole genome shotgun (WGS) entry which is preliminary data.</text>
</comment>
<name>K1SBV3_9ZZZZ</name>
<dbReference type="Gene3D" id="1.10.530.10">
    <property type="match status" value="1"/>
</dbReference>
<accession>K1SBV3</accession>
<dbReference type="Pfam" id="PF18013">
    <property type="entry name" value="Phage_lysozyme2"/>
    <property type="match status" value="1"/>
</dbReference>
<proteinExistence type="predicted"/>
<evidence type="ECO:0000313" key="2">
    <source>
        <dbReference type="EMBL" id="EKC44871.1"/>
    </source>
</evidence>
<reference evidence="2" key="1">
    <citation type="journal article" date="2013" name="Environ. Microbiol.">
        <title>Microbiota from the distal guts of lean and obese adolescents exhibit partial functional redundancy besides clear differences in community structure.</title>
        <authorList>
            <person name="Ferrer M."/>
            <person name="Ruiz A."/>
            <person name="Lanza F."/>
            <person name="Haange S.B."/>
            <person name="Oberbach A."/>
            <person name="Till H."/>
            <person name="Bargiela R."/>
            <person name="Campoy C."/>
            <person name="Segura M.T."/>
            <person name="Richter M."/>
            <person name="von Bergen M."/>
            <person name="Seifert J."/>
            <person name="Suarez A."/>
        </authorList>
    </citation>
    <scope>NUCLEOTIDE SEQUENCE</scope>
</reference>
<feature type="domain" description="Phage tail lysozyme" evidence="1">
    <location>
        <begin position="4"/>
        <end position="132"/>
    </location>
</feature>
<feature type="non-terminal residue" evidence="2">
    <location>
        <position position="1"/>
    </location>
</feature>
<evidence type="ECO:0000259" key="1">
    <source>
        <dbReference type="Pfam" id="PF18013"/>
    </source>
</evidence>
<dbReference type="InterPro" id="IPR041219">
    <property type="entry name" value="Phage_lysozyme2"/>
</dbReference>